<dbReference type="AlphaFoldDB" id="A0A6M3XXV8"/>
<organism evidence="1">
    <name type="scientific">viral metagenome</name>
    <dbReference type="NCBI Taxonomy" id="1070528"/>
    <lineage>
        <taxon>unclassified sequences</taxon>
        <taxon>metagenomes</taxon>
        <taxon>organismal metagenomes</taxon>
    </lineage>
</organism>
<proteinExistence type="predicted"/>
<evidence type="ECO:0000313" key="1">
    <source>
        <dbReference type="EMBL" id="QJI02801.1"/>
    </source>
</evidence>
<gene>
    <name evidence="1" type="ORF">TM448B03676_0003</name>
</gene>
<name>A0A6M3XXV8_9ZZZZ</name>
<reference evidence="1" key="1">
    <citation type="submission" date="2020-03" db="EMBL/GenBank/DDBJ databases">
        <title>The deep terrestrial virosphere.</title>
        <authorList>
            <person name="Holmfeldt K."/>
            <person name="Nilsson E."/>
            <person name="Simone D."/>
            <person name="Lopez-Fernandez M."/>
            <person name="Wu X."/>
            <person name="de Brujin I."/>
            <person name="Lundin D."/>
            <person name="Andersson A."/>
            <person name="Bertilsson S."/>
            <person name="Dopson M."/>
        </authorList>
    </citation>
    <scope>NUCLEOTIDE SEQUENCE</scope>
    <source>
        <strain evidence="1">TM448B03676</strain>
    </source>
</reference>
<dbReference type="EMBL" id="MT145032">
    <property type="protein sequence ID" value="QJI02801.1"/>
    <property type="molecule type" value="Genomic_DNA"/>
</dbReference>
<accession>A0A6M3XXV8</accession>
<sequence length="63" mass="7123">MEGAKIRVMIYEGAGLMADGQRTVADEWFVFPKDSAAVDIIAYVEQIKAKILTVMREACKWEE</sequence>
<protein>
    <submittedName>
        <fullName evidence="1">Uncharacterized protein</fullName>
    </submittedName>
</protein>